<dbReference type="Proteomes" id="UP001293718">
    <property type="component" value="Unassembled WGS sequence"/>
</dbReference>
<feature type="chain" id="PRO_5046354606" evidence="1">
    <location>
        <begin position="19"/>
        <end position="274"/>
    </location>
</feature>
<sequence length="274" mass="28597">MKLLFTPLLAALAAPAMAAIGASASLTGLRYDLVDLARDDGITPSVGFTSAALAQTFLGHYCGSDAACNRATGTFSVPAFADLAYGTGAFAGFASVTPAGLFAGGSFDNSMFPSGGPPHGPAYVSAARYRTQPGQPLFVLSAHTGLRITAQYTLDAWATPWTDAPHDYRDLDGTETSFASFKFQSPFIEGTAPSLQISAQTSAASPADFQHATGQVSVLLRNDLDHKAVLWGKWGVQTDGTVPGIPEPSTYALMLVGLVTVGATARRRLDLREC</sequence>
<feature type="signal peptide" evidence="1">
    <location>
        <begin position="1"/>
        <end position="18"/>
    </location>
</feature>
<evidence type="ECO:0000313" key="4">
    <source>
        <dbReference type="Proteomes" id="UP001293718"/>
    </source>
</evidence>
<accession>A0ABU5IFX6</accession>
<dbReference type="InterPro" id="IPR013424">
    <property type="entry name" value="Ice-binding_C"/>
</dbReference>
<feature type="domain" description="Ice-binding protein C-terminal" evidence="2">
    <location>
        <begin position="245"/>
        <end position="268"/>
    </location>
</feature>
<protein>
    <submittedName>
        <fullName evidence="3">PEP-CTERM sorting domain-containing protein</fullName>
    </submittedName>
</protein>
<gene>
    <name evidence="3" type="ORF">SM757_15695</name>
</gene>
<keyword evidence="1" id="KW-0732">Signal</keyword>
<dbReference type="EMBL" id="JAXOJX010000025">
    <property type="protein sequence ID" value="MDZ5458021.1"/>
    <property type="molecule type" value="Genomic_DNA"/>
</dbReference>
<dbReference type="Pfam" id="PF07589">
    <property type="entry name" value="PEP-CTERM"/>
    <property type="match status" value="1"/>
</dbReference>
<keyword evidence="4" id="KW-1185">Reference proteome</keyword>
<evidence type="ECO:0000256" key="1">
    <source>
        <dbReference type="SAM" id="SignalP"/>
    </source>
</evidence>
<dbReference type="RefSeq" id="WP_322466200.1">
    <property type="nucleotide sequence ID" value="NZ_JAXOJX010000025.1"/>
</dbReference>
<proteinExistence type="predicted"/>
<comment type="caution">
    <text evidence="3">The sequence shown here is derived from an EMBL/GenBank/DDBJ whole genome shotgun (WGS) entry which is preliminary data.</text>
</comment>
<evidence type="ECO:0000259" key="2">
    <source>
        <dbReference type="Pfam" id="PF07589"/>
    </source>
</evidence>
<evidence type="ECO:0000313" key="3">
    <source>
        <dbReference type="EMBL" id="MDZ5458021.1"/>
    </source>
</evidence>
<organism evidence="3 4">
    <name type="scientific">Azohydromonas lata</name>
    <dbReference type="NCBI Taxonomy" id="45677"/>
    <lineage>
        <taxon>Bacteria</taxon>
        <taxon>Pseudomonadati</taxon>
        <taxon>Pseudomonadota</taxon>
        <taxon>Betaproteobacteria</taxon>
        <taxon>Burkholderiales</taxon>
        <taxon>Sphaerotilaceae</taxon>
        <taxon>Azohydromonas</taxon>
    </lineage>
</organism>
<reference evidence="3 4" key="1">
    <citation type="submission" date="2023-11" db="EMBL/GenBank/DDBJ databases">
        <title>Draft genome of Azohydromonas lata strain H1 (DSM1123), a polyhydroxyalkanoate producer.</title>
        <authorList>
            <person name="Traversa D."/>
            <person name="D'Addabbo P."/>
            <person name="Pazzani C."/>
            <person name="Manzari C."/>
            <person name="Chiara M."/>
            <person name="Scrascia M."/>
        </authorList>
    </citation>
    <scope>NUCLEOTIDE SEQUENCE [LARGE SCALE GENOMIC DNA]</scope>
    <source>
        <strain evidence="3 4">H1</strain>
    </source>
</reference>
<name>A0ABU5IFX6_9BURK</name>
<dbReference type="NCBIfam" id="TIGR02595">
    <property type="entry name" value="PEP_CTERM"/>
    <property type="match status" value="1"/>
</dbReference>